<accession>A0A5E6MFV9</accession>
<dbReference type="InterPro" id="IPR011577">
    <property type="entry name" value="Cyt_b561_bac/Ni-Hgenase"/>
</dbReference>
<feature type="transmembrane region" description="Helical" evidence="12">
    <location>
        <begin position="129"/>
        <end position="154"/>
    </location>
</feature>
<dbReference type="AlphaFoldDB" id="A0A5E6MFV9"/>
<evidence type="ECO:0000256" key="11">
    <source>
        <dbReference type="ARBA" id="ARBA00023136"/>
    </source>
</evidence>
<feature type="transmembrane region" description="Helical" evidence="12">
    <location>
        <begin position="21"/>
        <end position="45"/>
    </location>
</feature>
<feature type="domain" description="Cytochrome b561 bacterial/Ni-hydrogenase" evidence="13">
    <location>
        <begin position="15"/>
        <end position="223"/>
    </location>
</feature>
<keyword evidence="10" id="KW-0408">Iron</keyword>
<dbReference type="GO" id="GO:0009055">
    <property type="term" value="F:electron transfer activity"/>
    <property type="evidence" value="ECO:0007669"/>
    <property type="project" value="InterPro"/>
</dbReference>
<dbReference type="InterPro" id="IPR016174">
    <property type="entry name" value="Di-haem_cyt_TM"/>
</dbReference>
<feature type="transmembrane region" description="Helical" evidence="12">
    <location>
        <begin position="65"/>
        <end position="85"/>
    </location>
</feature>
<evidence type="ECO:0000313" key="14">
    <source>
        <dbReference type="EMBL" id="VVM04939.1"/>
    </source>
</evidence>
<comment type="similarity">
    <text evidence="2">Belongs to the HupC/HyaC/HydC family.</text>
</comment>
<proteinExistence type="inferred from homology"/>
<dbReference type="PRINTS" id="PR00161">
    <property type="entry name" value="NIHGNASECYTB"/>
</dbReference>
<keyword evidence="3" id="KW-0813">Transport</keyword>
<keyword evidence="7" id="KW-0479">Metal-binding</keyword>
<keyword evidence="4" id="KW-1003">Cell membrane</keyword>
<dbReference type="Gene3D" id="1.20.950.20">
    <property type="entry name" value="Transmembrane di-heme cytochromes, Chain C"/>
    <property type="match status" value="1"/>
</dbReference>
<evidence type="ECO:0000256" key="7">
    <source>
        <dbReference type="ARBA" id="ARBA00022723"/>
    </source>
</evidence>
<evidence type="ECO:0000256" key="2">
    <source>
        <dbReference type="ARBA" id="ARBA00008622"/>
    </source>
</evidence>
<keyword evidence="11 12" id="KW-0472">Membrane</keyword>
<dbReference type="Proteomes" id="UP000334923">
    <property type="component" value="Unassembled WGS sequence"/>
</dbReference>
<reference evidence="14 15" key="1">
    <citation type="submission" date="2019-09" db="EMBL/GenBank/DDBJ databases">
        <authorList>
            <person name="Cremers G."/>
        </authorList>
    </citation>
    <scope>NUCLEOTIDE SEQUENCE [LARGE SCALE GENOMIC DNA]</scope>
    <source>
        <strain evidence="14">4A</strain>
    </source>
</reference>
<evidence type="ECO:0000313" key="15">
    <source>
        <dbReference type="Proteomes" id="UP000334923"/>
    </source>
</evidence>
<evidence type="ECO:0000256" key="9">
    <source>
        <dbReference type="ARBA" id="ARBA00022989"/>
    </source>
</evidence>
<keyword evidence="15" id="KW-1185">Reference proteome</keyword>
<dbReference type="PANTHER" id="PTHR30485">
    <property type="entry name" value="NI/FE-HYDROGENASE 1 B-TYPE CYTOCHROME SUBUNIT"/>
    <property type="match status" value="1"/>
</dbReference>
<gene>
    <name evidence="14" type="primary">hydC</name>
    <name evidence="14" type="ORF">MAMT_00382</name>
</gene>
<keyword evidence="8" id="KW-0249">Electron transport</keyword>
<evidence type="ECO:0000256" key="3">
    <source>
        <dbReference type="ARBA" id="ARBA00022448"/>
    </source>
</evidence>
<keyword evidence="9 12" id="KW-1133">Transmembrane helix</keyword>
<dbReference type="EMBL" id="CABFVA020000013">
    <property type="protein sequence ID" value="VVM04939.1"/>
    <property type="molecule type" value="Genomic_DNA"/>
</dbReference>
<dbReference type="OrthoDB" id="197262at2"/>
<name>A0A5E6MFV9_9BACT</name>
<dbReference type="GO" id="GO:0005506">
    <property type="term" value="F:iron ion binding"/>
    <property type="evidence" value="ECO:0007669"/>
    <property type="project" value="InterPro"/>
</dbReference>
<keyword evidence="6 12" id="KW-0812">Transmembrane</keyword>
<evidence type="ECO:0000256" key="12">
    <source>
        <dbReference type="SAM" id="Phobius"/>
    </source>
</evidence>
<dbReference type="RefSeq" id="WP_142659252.1">
    <property type="nucleotide sequence ID" value="NZ_CABFVA020000013.1"/>
</dbReference>
<evidence type="ECO:0000259" key="13">
    <source>
        <dbReference type="Pfam" id="PF01292"/>
    </source>
</evidence>
<dbReference type="InterPro" id="IPR000516">
    <property type="entry name" value="Ni-dep_Hydgase_cyt-B"/>
</dbReference>
<comment type="subcellular location">
    <subcellularLocation>
        <location evidence="1">Cell membrane</location>
        <topology evidence="1">Multi-pass membrane protein</topology>
    </subcellularLocation>
</comment>
<evidence type="ECO:0000256" key="5">
    <source>
        <dbReference type="ARBA" id="ARBA00022617"/>
    </source>
</evidence>
<dbReference type="GO" id="GO:0022904">
    <property type="term" value="P:respiratory electron transport chain"/>
    <property type="evidence" value="ECO:0007669"/>
    <property type="project" value="InterPro"/>
</dbReference>
<dbReference type="PANTHER" id="PTHR30485:SF0">
    <property type="entry name" value="NI_FE-HYDROGENASE 1 B-TYPE CYTOCHROME SUBUNIT-RELATED"/>
    <property type="match status" value="1"/>
</dbReference>
<evidence type="ECO:0000256" key="4">
    <source>
        <dbReference type="ARBA" id="ARBA00022475"/>
    </source>
</evidence>
<evidence type="ECO:0000256" key="6">
    <source>
        <dbReference type="ARBA" id="ARBA00022692"/>
    </source>
</evidence>
<protein>
    <submittedName>
        <fullName evidence="14">Quinone-reactive Ni/Fe-hydrogenase B-type cytochrome subunit</fullName>
    </submittedName>
</protein>
<evidence type="ECO:0000256" key="1">
    <source>
        <dbReference type="ARBA" id="ARBA00004651"/>
    </source>
</evidence>
<sequence length="242" mass="28586">MKGEASGKIVRVLRMPVSWRIFHWANFVAVFAAVITGIYIARPYYQAMIAEPAVRKFVMGWNRAIHLYAAITVDVLCVISFYLYFLSRFERPVRKLLPTKEHRREFFEVLANFFTFNRRKRFNSAELDSFNAAWFTLLHLLLLFQLFTGLQLYVYSLESGLSAVGGWWPWLMHTATDWTYWAFGGRMGVRWVHHFTMYLLLAWIAFHVYYEIWRTVYWREGDIAIAFGGEKIARRQPGPATQ</sequence>
<dbReference type="InterPro" id="IPR051542">
    <property type="entry name" value="Hydrogenase_cytochrome"/>
</dbReference>
<dbReference type="Pfam" id="PF01292">
    <property type="entry name" value="Ni_hydr_CYTB"/>
    <property type="match status" value="1"/>
</dbReference>
<keyword evidence="5" id="KW-0349">Heme</keyword>
<dbReference type="GO" id="GO:0020037">
    <property type="term" value="F:heme binding"/>
    <property type="evidence" value="ECO:0007669"/>
    <property type="project" value="TreeGrafter"/>
</dbReference>
<evidence type="ECO:0000256" key="10">
    <source>
        <dbReference type="ARBA" id="ARBA00023004"/>
    </source>
</evidence>
<organism evidence="14 15">
    <name type="scientific">Methylacidimicrobium tartarophylax</name>
    <dbReference type="NCBI Taxonomy" id="1041768"/>
    <lineage>
        <taxon>Bacteria</taxon>
        <taxon>Pseudomonadati</taxon>
        <taxon>Verrucomicrobiota</taxon>
        <taxon>Methylacidimicrobium</taxon>
    </lineage>
</organism>
<dbReference type="SUPFAM" id="SSF81342">
    <property type="entry name" value="Transmembrane di-heme cytochromes"/>
    <property type="match status" value="1"/>
</dbReference>
<dbReference type="GO" id="GO:0005886">
    <property type="term" value="C:plasma membrane"/>
    <property type="evidence" value="ECO:0007669"/>
    <property type="project" value="UniProtKB-SubCell"/>
</dbReference>
<feature type="transmembrane region" description="Helical" evidence="12">
    <location>
        <begin position="191"/>
        <end position="210"/>
    </location>
</feature>
<evidence type="ECO:0000256" key="8">
    <source>
        <dbReference type="ARBA" id="ARBA00022982"/>
    </source>
</evidence>